<comment type="similarity">
    <text evidence="2 8">Belongs to the major facilitator superfamily. Bcr/CmlA family.</text>
</comment>
<comment type="subcellular location">
    <subcellularLocation>
        <location evidence="8">Cell inner membrane</location>
        <topology evidence="8">Multi-pass membrane protein</topology>
    </subcellularLocation>
    <subcellularLocation>
        <location evidence="1">Cell membrane</location>
        <topology evidence="1">Multi-pass membrane protein</topology>
    </subcellularLocation>
</comment>
<feature type="transmembrane region" description="Helical" evidence="8">
    <location>
        <begin position="368"/>
        <end position="386"/>
    </location>
</feature>
<keyword evidence="7 8" id="KW-0472">Membrane</keyword>
<feature type="transmembrane region" description="Helical" evidence="8">
    <location>
        <begin position="305"/>
        <end position="325"/>
    </location>
</feature>
<dbReference type="PANTHER" id="PTHR23502:SF70">
    <property type="entry name" value="BCR_CFLA FAMILY EFFLUX TRANSPORTER"/>
    <property type="match status" value="1"/>
</dbReference>
<evidence type="ECO:0000256" key="8">
    <source>
        <dbReference type="RuleBase" id="RU365088"/>
    </source>
</evidence>
<dbReference type="Proteomes" id="UP000779070">
    <property type="component" value="Unassembled WGS sequence"/>
</dbReference>
<dbReference type="InterPro" id="IPR020846">
    <property type="entry name" value="MFS_dom"/>
</dbReference>
<dbReference type="InterPro" id="IPR011701">
    <property type="entry name" value="MFS"/>
</dbReference>
<evidence type="ECO:0000256" key="3">
    <source>
        <dbReference type="ARBA" id="ARBA00022448"/>
    </source>
</evidence>
<feature type="domain" description="Major facilitator superfamily (MFS) profile" evidence="9">
    <location>
        <begin position="13"/>
        <end position="391"/>
    </location>
</feature>
<protein>
    <recommendedName>
        <fullName evidence="8">Bcr/CflA family efflux transporter</fullName>
    </recommendedName>
</protein>
<accession>A0ABS3A4N6</accession>
<dbReference type="NCBIfam" id="TIGR00710">
    <property type="entry name" value="efflux_Bcr_CflA"/>
    <property type="match status" value="1"/>
</dbReference>
<keyword evidence="5 8" id="KW-0812">Transmembrane</keyword>
<keyword evidence="3 8" id="KW-0813">Transport</keyword>
<evidence type="ECO:0000313" key="10">
    <source>
        <dbReference type="EMBL" id="MBN3578985.1"/>
    </source>
</evidence>
<dbReference type="PROSITE" id="PS00216">
    <property type="entry name" value="SUGAR_TRANSPORT_1"/>
    <property type="match status" value="1"/>
</dbReference>
<gene>
    <name evidence="10" type="ORF">JYA62_15065</name>
</gene>
<feature type="transmembrane region" description="Helical" evidence="8">
    <location>
        <begin position="207"/>
        <end position="232"/>
    </location>
</feature>
<keyword evidence="11" id="KW-1185">Reference proteome</keyword>
<feature type="transmembrane region" description="Helical" evidence="8">
    <location>
        <begin position="165"/>
        <end position="186"/>
    </location>
</feature>
<feature type="transmembrane region" description="Helical" evidence="8">
    <location>
        <begin position="12"/>
        <end position="32"/>
    </location>
</feature>
<evidence type="ECO:0000256" key="7">
    <source>
        <dbReference type="ARBA" id="ARBA00023136"/>
    </source>
</evidence>
<evidence type="ECO:0000256" key="4">
    <source>
        <dbReference type="ARBA" id="ARBA00022475"/>
    </source>
</evidence>
<evidence type="ECO:0000313" key="11">
    <source>
        <dbReference type="Proteomes" id="UP000779070"/>
    </source>
</evidence>
<proteinExistence type="inferred from homology"/>
<feature type="transmembrane region" description="Helical" evidence="8">
    <location>
        <begin position="78"/>
        <end position="98"/>
    </location>
</feature>
<keyword evidence="4" id="KW-1003">Cell membrane</keyword>
<feature type="transmembrane region" description="Helical" evidence="8">
    <location>
        <begin position="104"/>
        <end position="125"/>
    </location>
</feature>
<organism evidence="10 11">
    <name type="scientific">Vibrio neptunius</name>
    <dbReference type="NCBI Taxonomy" id="170651"/>
    <lineage>
        <taxon>Bacteria</taxon>
        <taxon>Pseudomonadati</taxon>
        <taxon>Pseudomonadota</taxon>
        <taxon>Gammaproteobacteria</taxon>
        <taxon>Vibrionales</taxon>
        <taxon>Vibrionaceae</taxon>
        <taxon>Vibrio</taxon>
    </lineage>
</organism>
<comment type="caution">
    <text evidence="10">The sequence shown here is derived from an EMBL/GenBank/DDBJ whole genome shotgun (WGS) entry which is preliminary data.</text>
</comment>
<dbReference type="CDD" id="cd17320">
    <property type="entry name" value="MFS_MdfA_MDR_like"/>
    <property type="match status" value="1"/>
</dbReference>
<evidence type="ECO:0000256" key="6">
    <source>
        <dbReference type="ARBA" id="ARBA00022989"/>
    </source>
</evidence>
<feature type="transmembrane region" description="Helical" evidence="8">
    <location>
        <begin position="281"/>
        <end position="299"/>
    </location>
</feature>
<name>A0ABS3A4N6_9VIBR</name>
<dbReference type="PANTHER" id="PTHR23502">
    <property type="entry name" value="MAJOR FACILITATOR SUPERFAMILY"/>
    <property type="match status" value="1"/>
</dbReference>
<dbReference type="Pfam" id="PF07690">
    <property type="entry name" value="MFS_1"/>
    <property type="match status" value="1"/>
</dbReference>
<dbReference type="Gene3D" id="1.20.1720.10">
    <property type="entry name" value="Multidrug resistance protein D"/>
    <property type="match status" value="1"/>
</dbReference>
<evidence type="ECO:0000256" key="1">
    <source>
        <dbReference type="ARBA" id="ARBA00004651"/>
    </source>
</evidence>
<feature type="transmembrane region" description="Helical" evidence="8">
    <location>
        <begin position="252"/>
        <end position="269"/>
    </location>
</feature>
<dbReference type="SUPFAM" id="SSF103473">
    <property type="entry name" value="MFS general substrate transporter"/>
    <property type="match status" value="1"/>
</dbReference>
<sequence>MQTASQQNHGKMQMVLLTLLVLFSPLAIDIYLPALPQISQAFHVEHALAQDTITWFLFAMGVGQLFAGPLADKIGRRTVALGGIGIYALSALLAWGAQNIEWMLAARLLQGLGACATSVAAFATVRDIFGPQKSGKMISYLNGAICFIPALAPILGSWLTQQFGWRSNFSFMAGFAILAFIVMCMGMKETNPAPSKEPVFRLSRYLAVVKTTSFLFHASLCMLAMSVILAYVTSAPIVLMEKQGLTMNEFTMWFGINAVINIVTCMTAPKFMEKYGTHRTLVVGIMTLGFGGIAMLALAEIQTALAFMLPIFLSSIGFALVLGAAAGKALAPFGDKAGTAAALLGLFQMSGSGLVVGTVQRLGMEPQVMIAVQMLIIVPGIFVLMSKAGKKWHTAMA</sequence>
<keyword evidence="6 8" id="KW-1133">Transmembrane helix</keyword>
<evidence type="ECO:0000256" key="5">
    <source>
        <dbReference type="ARBA" id="ARBA00022692"/>
    </source>
</evidence>
<dbReference type="PROSITE" id="PS50850">
    <property type="entry name" value="MFS"/>
    <property type="match status" value="1"/>
</dbReference>
<dbReference type="InterPro" id="IPR004812">
    <property type="entry name" value="Efflux_drug-R_Bcr/CmlA"/>
</dbReference>
<dbReference type="EMBL" id="JAFHLB010000020">
    <property type="protein sequence ID" value="MBN3578985.1"/>
    <property type="molecule type" value="Genomic_DNA"/>
</dbReference>
<reference evidence="10 11" key="1">
    <citation type="submission" date="2021-02" db="EMBL/GenBank/DDBJ databases">
        <title>Draft Genome Sequences of 5 Vibrio neptunius Strains Isolated From of Bivalve Hatcheries.</title>
        <authorList>
            <person name="Galvis F."/>
            <person name="Barja J.L."/>
            <person name="Lemos M.L."/>
            <person name="Balado M."/>
        </authorList>
    </citation>
    <scope>NUCLEOTIDE SEQUENCE [LARGE SCALE GENOMIC DNA]</scope>
    <source>
        <strain evidence="10 11">PP-145.98</strain>
    </source>
</reference>
<feature type="transmembrane region" description="Helical" evidence="8">
    <location>
        <begin position="337"/>
        <end position="356"/>
    </location>
</feature>
<feature type="transmembrane region" description="Helical" evidence="8">
    <location>
        <begin position="137"/>
        <end position="159"/>
    </location>
</feature>
<keyword evidence="8" id="KW-0997">Cell inner membrane</keyword>
<evidence type="ECO:0000259" key="9">
    <source>
        <dbReference type="PROSITE" id="PS50850"/>
    </source>
</evidence>
<evidence type="ECO:0000256" key="2">
    <source>
        <dbReference type="ARBA" id="ARBA00006236"/>
    </source>
</evidence>
<feature type="transmembrane region" description="Helical" evidence="8">
    <location>
        <begin position="52"/>
        <end position="71"/>
    </location>
</feature>
<dbReference type="InterPro" id="IPR005829">
    <property type="entry name" value="Sugar_transporter_CS"/>
</dbReference>
<dbReference type="InterPro" id="IPR036259">
    <property type="entry name" value="MFS_trans_sf"/>
</dbReference>